<keyword evidence="5 7" id="KW-0249">Electron transport</keyword>
<evidence type="ECO:0000256" key="2">
    <source>
        <dbReference type="ARBA" id="ARBA00005337"/>
    </source>
</evidence>
<dbReference type="KEGG" id="pshi:SAMEA2665130_1865"/>
<dbReference type="AlphaFoldDB" id="A0A1A9AZ12"/>
<dbReference type="Proteomes" id="UP000664658">
    <property type="component" value="Unassembled WGS sequence"/>
</dbReference>
<dbReference type="GO" id="GO:0005506">
    <property type="term" value="F:iron ion binding"/>
    <property type="evidence" value="ECO:0007669"/>
    <property type="project" value="UniProtKB-UniRule"/>
</dbReference>
<evidence type="ECO:0000256" key="3">
    <source>
        <dbReference type="ARBA" id="ARBA00022448"/>
    </source>
</evidence>
<sequence length="66" mass="7538">MFEGSYRKALTPSAQLECKICGWVYHPERGDPVWQIPPGTAFSALPEHWCCPECDNPKSQFLLLQE</sequence>
<evidence type="ECO:0000256" key="4">
    <source>
        <dbReference type="ARBA" id="ARBA00022723"/>
    </source>
</evidence>
<dbReference type="GO" id="GO:0009055">
    <property type="term" value="F:electron transfer activity"/>
    <property type="evidence" value="ECO:0007669"/>
    <property type="project" value="TreeGrafter"/>
</dbReference>
<dbReference type="InterPro" id="IPR024935">
    <property type="entry name" value="Rubredoxin_dom"/>
</dbReference>
<proteinExistence type="inferred from homology"/>
<dbReference type="PROSITE" id="PS00202">
    <property type="entry name" value="RUBREDOXIN"/>
    <property type="match status" value="1"/>
</dbReference>
<dbReference type="RefSeq" id="WP_010863911.1">
    <property type="nucleotide sequence ID" value="NZ_CP027852.1"/>
</dbReference>
<dbReference type="GO" id="GO:0043448">
    <property type="term" value="P:alkane catabolic process"/>
    <property type="evidence" value="ECO:0007669"/>
    <property type="project" value="TreeGrafter"/>
</dbReference>
<dbReference type="PANTHER" id="PTHR47627:SF1">
    <property type="entry name" value="RUBREDOXIN-1-RELATED"/>
    <property type="match status" value="1"/>
</dbReference>
<dbReference type="InterPro" id="IPR018527">
    <property type="entry name" value="Rubredoxin_Fe_BS"/>
</dbReference>
<dbReference type="InterPro" id="IPR024934">
    <property type="entry name" value="Rubredoxin-like_dom"/>
</dbReference>
<dbReference type="InterPro" id="IPR050526">
    <property type="entry name" value="Rubredoxin_ET"/>
</dbReference>
<evidence type="ECO:0000313" key="8">
    <source>
        <dbReference type="EMBL" id="MBO1107582.1"/>
    </source>
</evidence>
<accession>A0A1A9AZ12</accession>
<dbReference type="PANTHER" id="PTHR47627">
    <property type="entry name" value="RUBREDOXIN"/>
    <property type="match status" value="1"/>
</dbReference>
<keyword evidence="3" id="KW-0813">Transport</keyword>
<comment type="similarity">
    <text evidence="2 7">Belongs to the rubredoxin family.</text>
</comment>
<reference evidence="8" key="1">
    <citation type="submission" date="2021-03" db="EMBL/GenBank/DDBJ databases">
        <title>Plesiomonas shigelloides zfcc0051, isolated from zebrafish feces.</title>
        <authorList>
            <person name="Vanderhoek Z."/>
            <person name="Gaulke C."/>
        </authorList>
    </citation>
    <scope>NUCLEOTIDE SEQUENCE</scope>
    <source>
        <strain evidence="8">Zfcc0051</strain>
    </source>
</reference>
<comment type="caution">
    <text evidence="8">The sequence shown here is derived from an EMBL/GenBank/DDBJ whole genome shotgun (WGS) entry which is preliminary data.</text>
</comment>
<dbReference type="GeneID" id="69706840"/>
<comment type="cofactor">
    <cofactor evidence="1 7">
        <name>Fe(3+)</name>
        <dbReference type="ChEBI" id="CHEBI:29034"/>
    </cofactor>
</comment>
<organism evidence="8 9">
    <name type="scientific">Plesiomonas shigelloides</name>
    <name type="common">Aeromonas shigelloides</name>
    <dbReference type="NCBI Taxonomy" id="703"/>
    <lineage>
        <taxon>Bacteria</taxon>
        <taxon>Pseudomonadati</taxon>
        <taxon>Pseudomonadota</taxon>
        <taxon>Gammaproteobacteria</taxon>
        <taxon>Enterobacterales</taxon>
        <taxon>Enterobacteriaceae</taxon>
        <taxon>Plesiomonas</taxon>
    </lineage>
</organism>
<evidence type="ECO:0000313" key="9">
    <source>
        <dbReference type="Proteomes" id="UP000664658"/>
    </source>
</evidence>
<dbReference type="Pfam" id="PF00301">
    <property type="entry name" value="Rubredoxin"/>
    <property type="match status" value="1"/>
</dbReference>
<dbReference type="EMBL" id="JAFNAA010000004">
    <property type="protein sequence ID" value="MBO1107582.1"/>
    <property type="molecule type" value="Genomic_DNA"/>
</dbReference>
<evidence type="ECO:0000256" key="6">
    <source>
        <dbReference type="ARBA" id="ARBA00023004"/>
    </source>
</evidence>
<name>A0A1A9AZ12_PLESH</name>
<evidence type="ECO:0000256" key="1">
    <source>
        <dbReference type="ARBA" id="ARBA00001965"/>
    </source>
</evidence>
<dbReference type="PROSITE" id="PS50903">
    <property type="entry name" value="RUBREDOXIN_LIKE"/>
    <property type="match status" value="1"/>
</dbReference>
<dbReference type="PRINTS" id="PR00163">
    <property type="entry name" value="RUBREDOXIN"/>
</dbReference>
<gene>
    <name evidence="8" type="ORF">J2R62_04965</name>
</gene>
<keyword evidence="4 7" id="KW-0479">Metal-binding</keyword>
<dbReference type="SUPFAM" id="SSF57802">
    <property type="entry name" value="Rubredoxin-like"/>
    <property type="match status" value="1"/>
</dbReference>
<dbReference type="Gene3D" id="2.20.28.10">
    <property type="match status" value="1"/>
</dbReference>
<evidence type="ECO:0000256" key="5">
    <source>
        <dbReference type="ARBA" id="ARBA00022982"/>
    </source>
</evidence>
<keyword evidence="6 7" id="KW-0408">Iron</keyword>
<protein>
    <recommendedName>
        <fullName evidence="7">Rubredoxin</fullName>
    </recommendedName>
</protein>
<evidence type="ECO:0000256" key="7">
    <source>
        <dbReference type="RuleBase" id="RU003820"/>
    </source>
</evidence>
<dbReference type="CDD" id="cd00730">
    <property type="entry name" value="rubredoxin"/>
    <property type="match status" value="1"/>
</dbReference>